<dbReference type="Proteomes" id="UP000814128">
    <property type="component" value="Unassembled WGS sequence"/>
</dbReference>
<evidence type="ECO:0000313" key="2">
    <source>
        <dbReference type="Proteomes" id="UP000814128"/>
    </source>
</evidence>
<keyword evidence="2" id="KW-1185">Reference proteome</keyword>
<reference evidence="1" key="2">
    <citation type="journal article" date="2022" name="New Phytol.">
        <title>Evolutionary transition to the ectomycorrhizal habit in the genomes of a hyperdiverse lineage of mushroom-forming fungi.</title>
        <authorList>
            <person name="Looney B."/>
            <person name="Miyauchi S."/>
            <person name="Morin E."/>
            <person name="Drula E."/>
            <person name="Courty P.E."/>
            <person name="Kohler A."/>
            <person name="Kuo A."/>
            <person name="LaButti K."/>
            <person name="Pangilinan J."/>
            <person name="Lipzen A."/>
            <person name="Riley R."/>
            <person name="Andreopoulos W."/>
            <person name="He G."/>
            <person name="Johnson J."/>
            <person name="Nolan M."/>
            <person name="Tritt A."/>
            <person name="Barry K.W."/>
            <person name="Grigoriev I.V."/>
            <person name="Nagy L.G."/>
            <person name="Hibbett D."/>
            <person name="Henrissat B."/>
            <person name="Matheny P.B."/>
            <person name="Labbe J."/>
            <person name="Martin F.M."/>
        </authorList>
    </citation>
    <scope>NUCLEOTIDE SEQUENCE</scope>
    <source>
        <strain evidence="1">EC-137</strain>
    </source>
</reference>
<comment type="caution">
    <text evidence="1">The sequence shown here is derived from an EMBL/GenBank/DDBJ whole genome shotgun (WGS) entry which is preliminary data.</text>
</comment>
<reference evidence="1" key="1">
    <citation type="submission" date="2021-02" db="EMBL/GenBank/DDBJ databases">
        <authorList>
            <consortium name="DOE Joint Genome Institute"/>
            <person name="Ahrendt S."/>
            <person name="Looney B.P."/>
            <person name="Miyauchi S."/>
            <person name="Morin E."/>
            <person name="Drula E."/>
            <person name="Courty P.E."/>
            <person name="Chicoki N."/>
            <person name="Fauchery L."/>
            <person name="Kohler A."/>
            <person name="Kuo A."/>
            <person name="Labutti K."/>
            <person name="Pangilinan J."/>
            <person name="Lipzen A."/>
            <person name="Riley R."/>
            <person name="Andreopoulos W."/>
            <person name="He G."/>
            <person name="Johnson J."/>
            <person name="Barry K.W."/>
            <person name="Grigoriev I.V."/>
            <person name="Nagy L."/>
            <person name="Hibbett D."/>
            <person name="Henrissat B."/>
            <person name="Matheny P.B."/>
            <person name="Labbe J."/>
            <person name="Martin F."/>
        </authorList>
    </citation>
    <scope>NUCLEOTIDE SEQUENCE</scope>
    <source>
        <strain evidence="1">EC-137</strain>
    </source>
</reference>
<proteinExistence type="predicted"/>
<gene>
    <name evidence="1" type="ORF">K488DRAFT_82176</name>
</gene>
<accession>A0ACB8QXW4</accession>
<sequence>MPTELELLRTTLTNLQYMIVGVIVNGILLGAYTLLISLSSAILVSKGLGTRSRALQFGATLIMYSACVIYFSAYASPLLRQIFEPDKYTLVSGHAINVEERLLTGSMAVAFWVGDAIVLWRTTVIWGPSHIVRGISCLLYLNFVIVGSVDLANLELYPPSSIGNPNYPSELPSLRERWSWAALMSSFAINVYSLVLVTYRTWRAVIVSVDCVFHTKPSYQGPSQGVETVYTAAAVAANRRHSLVPFFVTTSGILIEAAGIYPTLLVVVARLLNETIRKEESYSSWALRPAAGMPSRNPIGIEFVRTTRISESGSAVAQSQHATSKYDVELRA</sequence>
<name>A0ACB8QXW4_9AGAM</name>
<organism evidence="1 2">
    <name type="scientific">Vararia minispora EC-137</name>
    <dbReference type="NCBI Taxonomy" id="1314806"/>
    <lineage>
        <taxon>Eukaryota</taxon>
        <taxon>Fungi</taxon>
        <taxon>Dikarya</taxon>
        <taxon>Basidiomycota</taxon>
        <taxon>Agaricomycotina</taxon>
        <taxon>Agaricomycetes</taxon>
        <taxon>Russulales</taxon>
        <taxon>Lachnocladiaceae</taxon>
        <taxon>Vararia</taxon>
    </lineage>
</organism>
<protein>
    <submittedName>
        <fullName evidence="1">Uncharacterized protein</fullName>
    </submittedName>
</protein>
<evidence type="ECO:0000313" key="1">
    <source>
        <dbReference type="EMBL" id="KAI0036383.1"/>
    </source>
</evidence>
<dbReference type="EMBL" id="MU273472">
    <property type="protein sequence ID" value="KAI0036383.1"/>
    <property type="molecule type" value="Genomic_DNA"/>
</dbReference>